<dbReference type="AlphaFoldDB" id="A0A2R6NS10"/>
<name>A0A2R6NS10_9APHY</name>
<protein>
    <submittedName>
        <fullName evidence="2">Uncharacterized protein</fullName>
    </submittedName>
</protein>
<comment type="caution">
    <text evidence="2">The sequence shown here is derived from an EMBL/GenBank/DDBJ whole genome shotgun (WGS) entry which is preliminary data.</text>
</comment>
<feature type="region of interest" description="Disordered" evidence="1">
    <location>
        <begin position="78"/>
        <end position="112"/>
    </location>
</feature>
<evidence type="ECO:0000313" key="2">
    <source>
        <dbReference type="EMBL" id="PSR75655.1"/>
    </source>
</evidence>
<organism evidence="2 3">
    <name type="scientific">Hermanssonia centrifuga</name>
    <dbReference type="NCBI Taxonomy" id="98765"/>
    <lineage>
        <taxon>Eukaryota</taxon>
        <taxon>Fungi</taxon>
        <taxon>Dikarya</taxon>
        <taxon>Basidiomycota</taxon>
        <taxon>Agaricomycotina</taxon>
        <taxon>Agaricomycetes</taxon>
        <taxon>Polyporales</taxon>
        <taxon>Meruliaceae</taxon>
        <taxon>Hermanssonia</taxon>
    </lineage>
</organism>
<evidence type="ECO:0000256" key="1">
    <source>
        <dbReference type="SAM" id="MobiDB-lite"/>
    </source>
</evidence>
<reference evidence="2 3" key="1">
    <citation type="submission" date="2018-02" db="EMBL/GenBank/DDBJ databases">
        <title>Genome sequence of the basidiomycete white-rot fungus Phlebia centrifuga.</title>
        <authorList>
            <person name="Granchi Z."/>
            <person name="Peng M."/>
            <person name="de Vries R.P."/>
            <person name="Hilden K."/>
            <person name="Makela M.R."/>
            <person name="Grigoriev I."/>
            <person name="Riley R."/>
        </authorList>
    </citation>
    <scope>NUCLEOTIDE SEQUENCE [LARGE SCALE GENOMIC DNA]</scope>
    <source>
        <strain evidence="2 3">FBCC195</strain>
    </source>
</reference>
<dbReference type="EMBL" id="MLYV02000881">
    <property type="protein sequence ID" value="PSR75655.1"/>
    <property type="molecule type" value="Genomic_DNA"/>
</dbReference>
<evidence type="ECO:0000313" key="3">
    <source>
        <dbReference type="Proteomes" id="UP000186601"/>
    </source>
</evidence>
<dbReference type="Proteomes" id="UP000186601">
    <property type="component" value="Unassembled WGS sequence"/>
</dbReference>
<sequence>MPSSHDRAKLAKLVIPCSPCSPQSPYGPHPPCTCPSPICPCASGSDNTDSTAHAYTNRHGESSNAAALLTTAIVLGSTEPGMNSVSVEEGEKEKEGTFGTPESVCLRQPEDV</sequence>
<accession>A0A2R6NS10</accession>
<gene>
    <name evidence="2" type="ORF">PHLCEN_2v8946</name>
</gene>
<proteinExistence type="predicted"/>
<keyword evidence="3" id="KW-1185">Reference proteome</keyword>